<dbReference type="GO" id="GO:0007165">
    <property type="term" value="P:signal transduction"/>
    <property type="evidence" value="ECO:0007669"/>
    <property type="project" value="TreeGrafter"/>
</dbReference>
<keyword evidence="3" id="KW-0904">Protein phosphatase</keyword>
<organism evidence="5">
    <name type="scientific">Capra hircus</name>
    <name type="common">Goat</name>
    <dbReference type="NCBI Taxonomy" id="9925"/>
    <lineage>
        <taxon>Eukaryota</taxon>
        <taxon>Metazoa</taxon>
        <taxon>Chordata</taxon>
        <taxon>Craniata</taxon>
        <taxon>Vertebrata</taxon>
        <taxon>Euteleostomi</taxon>
        <taxon>Mammalia</taxon>
        <taxon>Eutheria</taxon>
        <taxon>Laurasiatheria</taxon>
        <taxon>Artiodactyla</taxon>
        <taxon>Ruminantia</taxon>
        <taxon>Pecora</taxon>
        <taxon>Bovidae</taxon>
        <taxon>Caprinae</taxon>
        <taxon>Capra</taxon>
    </lineage>
</organism>
<dbReference type="PANTHER" id="PTHR46198">
    <property type="entry name" value="PROTEIN-TYROSINE-PHOSPHATASE"/>
    <property type="match status" value="1"/>
</dbReference>
<sequence>MAPRARGHGGAGRADRRPAVTALAAMTQPPPDQAPARKHVRLQERRGSNVALMLDVRSLGAVEPICSVRTPQEVTLHFLRSAGRPLSRQALQHRPPSPTQRTNPLPPVPPAWEMARTMCRGQAPFGRLPRDAEDLRQSRRRQAGFMGLTDPGQHLLYSEARTGPADHEAC</sequence>
<feature type="region of interest" description="Disordered" evidence="4">
    <location>
        <begin position="145"/>
        <end position="170"/>
    </location>
</feature>
<dbReference type="GO" id="GO:0005829">
    <property type="term" value="C:cytosol"/>
    <property type="evidence" value="ECO:0007669"/>
    <property type="project" value="TreeGrafter"/>
</dbReference>
<dbReference type="GO" id="GO:0004725">
    <property type="term" value="F:protein tyrosine phosphatase activity"/>
    <property type="evidence" value="ECO:0007669"/>
    <property type="project" value="UniProtKB-EC"/>
</dbReference>
<feature type="region of interest" description="Disordered" evidence="4">
    <location>
        <begin position="1"/>
        <end position="37"/>
    </location>
</feature>
<dbReference type="InterPro" id="IPR008356">
    <property type="entry name" value="Tyr_Pase_KIM-con"/>
</dbReference>
<evidence type="ECO:0000256" key="4">
    <source>
        <dbReference type="SAM" id="MobiDB-lite"/>
    </source>
</evidence>
<dbReference type="EC" id="3.1.3.48" evidence="1"/>
<evidence type="ECO:0000313" key="5">
    <source>
        <dbReference type="Ensembl" id="ENSCHIP00010035729.1"/>
    </source>
</evidence>
<reference evidence="5" key="1">
    <citation type="submission" date="2019-03" db="EMBL/GenBank/DDBJ databases">
        <title>Genome sequencing and reference-guided assembly of Black Bengal Goat (Capra hircus).</title>
        <authorList>
            <person name="Siddiki A.Z."/>
            <person name="Baten A."/>
            <person name="Billah M."/>
            <person name="Alam M.A.U."/>
            <person name="Shawrob K.S.M."/>
            <person name="Saha S."/>
            <person name="Chowdhury M."/>
            <person name="Rahman A.H."/>
            <person name="Stear M."/>
            <person name="Miah G."/>
            <person name="Das G.B."/>
            <person name="Hossain M.M."/>
            <person name="Kumkum M."/>
            <person name="Islam M.S."/>
            <person name="Mollah A.M."/>
            <person name="Ahsan A."/>
            <person name="Tusar F."/>
            <person name="Khan M.K.I."/>
        </authorList>
    </citation>
    <scope>NUCLEOTIDE SEQUENCE [LARGE SCALE GENOMIC DNA]</scope>
</reference>
<dbReference type="GO" id="GO:0030054">
    <property type="term" value="C:cell junction"/>
    <property type="evidence" value="ECO:0007669"/>
    <property type="project" value="TreeGrafter"/>
</dbReference>
<dbReference type="GO" id="GO:0019901">
    <property type="term" value="F:protein kinase binding"/>
    <property type="evidence" value="ECO:0007669"/>
    <property type="project" value="TreeGrafter"/>
</dbReference>
<evidence type="ECO:0000256" key="1">
    <source>
        <dbReference type="ARBA" id="ARBA00013064"/>
    </source>
</evidence>
<dbReference type="GO" id="GO:0005886">
    <property type="term" value="C:plasma membrane"/>
    <property type="evidence" value="ECO:0007669"/>
    <property type="project" value="TreeGrafter"/>
</dbReference>
<accession>A0A8C2RYL2</accession>
<proteinExistence type="predicted"/>
<dbReference type="PRINTS" id="PR01778">
    <property type="entry name" value="KIMPTPASE"/>
</dbReference>
<reference evidence="5" key="2">
    <citation type="submission" date="2025-08" db="UniProtKB">
        <authorList>
            <consortium name="Ensembl"/>
        </authorList>
    </citation>
    <scope>IDENTIFICATION</scope>
</reference>
<protein>
    <recommendedName>
        <fullName evidence="1">protein-tyrosine-phosphatase</fullName>
        <ecNumber evidence="1">3.1.3.48</ecNumber>
    </recommendedName>
</protein>
<evidence type="ECO:0000256" key="2">
    <source>
        <dbReference type="ARBA" id="ARBA00022801"/>
    </source>
</evidence>
<dbReference type="AlphaFoldDB" id="A0A8C2RYL2"/>
<dbReference type="PANTHER" id="PTHR46198:SF3">
    <property type="entry name" value="PROTEIN-TYROSINE-PHOSPHATASE"/>
    <property type="match status" value="1"/>
</dbReference>
<dbReference type="Ensembl" id="ENSCHIT00010050243.1">
    <property type="protein sequence ID" value="ENSCHIP00010035729.1"/>
    <property type="gene ID" value="ENSCHIG00010026523.1"/>
</dbReference>
<name>A0A8C2RYL2_CAPHI</name>
<evidence type="ECO:0000256" key="3">
    <source>
        <dbReference type="ARBA" id="ARBA00022912"/>
    </source>
</evidence>
<keyword evidence="2" id="KW-0378">Hydrolase</keyword>